<evidence type="ECO:0000313" key="4">
    <source>
        <dbReference type="Proteomes" id="UP000247763"/>
    </source>
</evidence>
<dbReference type="SUPFAM" id="SSF89550">
    <property type="entry name" value="PHP domain-like"/>
    <property type="match status" value="1"/>
</dbReference>
<accession>A0A2Z3HS87</accession>
<protein>
    <recommendedName>
        <fullName evidence="5">DUF3604 domain-containing protein</fullName>
    </recommendedName>
</protein>
<dbReference type="KEGG" id="phb:HYN04_10315"/>
<reference evidence="4" key="1">
    <citation type="submission" date="2018-05" db="EMBL/GenBank/DDBJ databases">
        <title>Genome sequencing of Phenylobacterium sp. HYN0004.</title>
        <authorList>
            <person name="Yi H."/>
            <person name="Baek C."/>
        </authorList>
    </citation>
    <scope>NUCLEOTIDE SEQUENCE [LARGE SCALE GENOMIC DNA]</scope>
    <source>
        <strain evidence="4">HYN0004</strain>
    </source>
</reference>
<dbReference type="AlphaFoldDB" id="A0A2Z3HS87"/>
<dbReference type="OrthoDB" id="543560at2"/>
<feature type="region of interest" description="Disordered" evidence="1">
    <location>
        <begin position="383"/>
        <end position="408"/>
    </location>
</feature>
<keyword evidence="2" id="KW-0732">Signal</keyword>
<dbReference type="Proteomes" id="UP000247763">
    <property type="component" value="Chromosome"/>
</dbReference>
<dbReference type="Gene3D" id="3.20.20.140">
    <property type="entry name" value="Metal-dependent hydrolases"/>
    <property type="match status" value="1"/>
</dbReference>
<proteinExistence type="predicted"/>
<feature type="signal peptide" evidence="2">
    <location>
        <begin position="1"/>
        <end position="33"/>
    </location>
</feature>
<dbReference type="InterPro" id="IPR022028">
    <property type="entry name" value="DUF3604"/>
</dbReference>
<sequence length="632" mass="69156">MRINGNLAVSAIAGASLAVIALALSAGGPPAVASSPKTPSKERTSGFNPERNAYFGDLHVHTKLSFDAYIFNVRASPDDAYRFAKGETIGHASGFDIRLAGGPLDFAAVTDHSEFIGAMEQANTPGTAISKVPGVSALFSPDPVEIGKAFANFIASMRDNSMPKAFNDPAIHARAWKEVREAAARNYEPGRFTTFVGYEFTSAPDGRNLHRNVIFKSADVPDLPYSSRESADPEELWKRMEAWRGRGVEALAIPHNSNGSDGTMFETTRFNGAPMDRVYADLRRRNEPLVEITQIKGTSETHPSLSPNDEWGGFEIFETYIGTNKAVTKFAGGYVRDALKTGLLLQEGKGFNPYKFGFIGSSDTHNAAPGSVEEDNYFSKVGRSDGRPALRGSVPPGGARAWNPAPKEPTRYQNWGASGLAGVWAEENTRESIYDALRRRETFATSGPRIRVRFFASYDFPSDLLSRPDTVRQAYAHGVPMGGDLMISKGKAPSFLVWGLRDPNGGYLQRAQVVKGWIENGVAKEKVYDVACSDGLAVNPTTGRCPDNGATVDLATCTPTRFKGDVEMRTVWTDPSFNPRQRAFYYVRMLENPSCRWSTWDALRNGTPANPDLSPTVMERAWSSPIWYDPKA</sequence>
<dbReference type="RefSeq" id="WP_110450678.1">
    <property type="nucleotide sequence ID" value="NZ_CP029479.1"/>
</dbReference>
<evidence type="ECO:0000313" key="3">
    <source>
        <dbReference type="EMBL" id="AWM78112.1"/>
    </source>
</evidence>
<evidence type="ECO:0008006" key="5">
    <source>
        <dbReference type="Google" id="ProtNLM"/>
    </source>
</evidence>
<name>A0A2Z3HS87_9CAUL</name>
<dbReference type="EMBL" id="CP029479">
    <property type="protein sequence ID" value="AWM78112.1"/>
    <property type="molecule type" value="Genomic_DNA"/>
</dbReference>
<feature type="chain" id="PRO_5016358883" description="DUF3604 domain-containing protein" evidence="2">
    <location>
        <begin position="34"/>
        <end position="632"/>
    </location>
</feature>
<dbReference type="InterPro" id="IPR016195">
    <property type="entry name" value="Pol/histidinol_Pase-like"/>
</dbReference>
<dbReference type="Pfam" id="PF12228">
    <property type="entry name" value="DUF3604"/>
    <property type="match status" value="1"/>
</dbReference>
<keyword evidence="4" id="KW-1185">Reference proteome</keyword>
<evidence type="ECO:0000256" key="2">
    <source>
        <dbReference type="SAM" id="SignalP"/>
    </source>
</evidence>
<organism evidence="3 4">
    <name type="scientific">Phenylobacterium parvum</name>
    <dbReference type="NCBI Taxonomy" id="2201350"/>
    <lineage>
        <taxon>Bacteria</taxon>
        <taxon>Pseudomonadati</taxon>
        <taxon>Pseudomonadota</taxon>
        <taxon>Alphaproteobacteria</taxon>
        <taxon>Caulobacterales</taxon>
        <taxon>Caulobacteraceae</taxon>
        <taxon>Phenylobacterium</taxon>
    </lineage>
</organism>
<evidence type="ECO:0000256" key="1">
    <source>
        <dbReference type="SAM" id="MobiDB-lite"/>
    </source>
</evidence>
<gene>
    <name evidence="3" type="ORF">HYN04_10315</name>
</gene>